<sequence>MKAPLLLCSALLLSACQSTPATETLYIKSQLADCIGVAPMKCMQVRGQPGESWSFFYQQIEGFTFESGYNYELEVSKEQLTDVPADASSVRYQLIKVVSKQADR</sequence>
<dbReference type="OrthoDB" id="7871744at2"/>
<dbReference type="Pfam" id="PF14302">
    <property type="entry name" value="DUF4377"/>
    <property type="match status" value="1"/>
</dbReference>
<evidence type="ECO:0000313" key="3">
    <source>
        <dbReference type="EMBL" id="PJC91380.1"/>
    </source>
</evidence>
<dbReference type="RefSeq" id="WP_100861641.1">
    <property type="nucleotide sequence ID" value="NZ_PGCP01000046.1"/>
</dbReference>
<name>A0A2M8H4E1_9GAMM</name>
<organism evidence="3 4">
    <name type="scientific">Aeromonas lusitana</name>
    <dbReference type="NCBI Taxonomy" id="931529"/>
    <lineage>
        <taxon>Bacteria</taxon>
        <taxon>Pseudomonadati</taxon>
        <taxon>Pseudomonadota</taxon>
        <taxon>Gammaproteobacteria</taxon>
        <taxon>Aeromonadales</taxon>
        <taxon>Aeromonadaceae</taxon>
        <taxon>Aeromonas</taxon>
    </lineage>
</organism>
<dbReference type="Proteomes" id="UP000232060">
    <property type="component" value="Unassembled WGS sequence"/>
</dbReference>
<dbReference type="InterPro" id="IPR025485">
    <property type="entry name" value="DUF4377"/>
</dbReference>
<evidence type="ECO:0000259" key="2">
    <source>
        <dbReference type="Pfam" id="PF14302"/>
    </source>
</evidence>
<keyword evidence="4" id="KW-1185">Reference proteome</keyword>
<feature type="chain" id="PRO_5014993213" description="DUF4377 domain-containing protein" evidence="1">
    <location>
        <begin position="22"/>
        <end position="104"/>
    </location>
</feature>
<feature type="domain" description="DUF4377" evidence="2">
    <location>
        <begin position="26"/>
        <end position="100"/>
    </location>
</feature>
<dbReference type="EMBL" id="PGCP01000046">
    <property type="protein sequence ID" value="PJC91380.1"/>
    <property type="molecule type" value="Genomic_DNA"/>
</dbReference>
<protein>
    <recommendedName>
        <fullName evidence="2">DUF4377 domain-containing protein</fullName>
    </recommendedName>
</protein>
<gene>
    <name evidence="3" type="ORF">CUC44_20175</name>
</gene>
<reference evidence="3 4" key="1">
    <citation type="submission" date="2017-11" db="EMBL/GenBank/DDBJ databases">
        <title>Draft genome sequence of environmental isolate Aeromonas lusitania sp. nov. MDC 2473.</title>
        <authorList>
            <person name="Colston S.M."/>
            <person name="Navarro A."/>
            <person name="Martinez-Murcia A.J."/>
            <person name="Graf J."/>
        </authorList>
    </citation>
    <scope>NUCLEOTIDE SEQUENCE [LARGE SCALE GENOMIC DNA]</scope>
    <source>
        <strain evidence="3 4">MDC 2473</strain>
    </source>
</reference>
<keyword evidence="1" id="KW-0732">Signal</keyword>
<accession>A0A2M8H4E1</accession>
<dbReference type="PROSITE" id="PS51257">
    <property type="entry name" value="PROKAR_LIPOPROTEIN"/>
    <property type="match status" value="1"/>
</dbReference>
<proteinExistence type="predicted"/>
<feature type="signal peptide" evidence="1">
    <location>
        <begin position="1"/>
        <end position="21"/>
    </location>
</feature>
<dbReference type="AlphaFoldDB" id="A0A2M8H4E1"/>
<evidence type="ECO:0000313" key="4">
    <source>
        <dbReference type="Proteomes" id="UP000232060"/>
    </source>
</evidence>
<comment type="caution">
    <text evidence="3">The sequence shown here is derived from an EMBL/GenBank/DDBJ whole genome shotgun (WGS) entry which is preliminary data.</text>
</comment>
<evidence type="ECO:0000256" key="1">
    <source>
        <dbReference type="SAM" id="SignalP"/>
    </source>
</evidence>